<sequence length="60" mass="6779">AAYDCVSLLQLQLLSSLSICCAPACIEHLSQSCDVCSWRLICLFDQDLLEVIVKFDCLYY</sequence>
<name>J3N2S4_ORYBR</name>
<dbReference type="EnsemblPlants" id="OB10G18220.1">
    <property type="protein sequence ID" value="OB10G18220.1"/>
    <property type="gene ID" value="OB10G18220"/>
</dbReference>
<dbReference type="Proteomes" id="UP000006038">
    <property type="component" value="Chromosome 10"/>
</dbReference>
<dbReference type="Gramene" id="OB10G18220.1">
    <property type="protein sequence ID" value="OB10G18220.1"/>
    <property type="gene ID" value="OB10G18220"/>
</dbReference>
<reference evidence="2" key="2">
    <citation type="submission" date="2013-04" db="UniProtKB">
        <authorList>
            <consortium name="EnsemblPlants"/>
        </authorList>
    </citation>
    <scope>IDENTIFICATION</scope>
</reference>
<protein>
    <submittedName>
        <fullName evidence="2">Uncharacterized protein</fullName>
    </submittedName>
</protein>
<evidence type="ECO:0000256" key="1">
    <source>
        <dbReference type="SAM" id="SignalP"/>
    </source>
</evidence>
<feature type="chain" id="PRO_5003775510" evidence="1">
    <location>
        <begin position="17"/>
        <end position="60"/>
    </location>
</feature>
<organism evidence="2">
    <name type="scientific">Oryza brachyantha</name>
    <name type="common">malo sina</name>
    <dbReference type="NCBI Taxonomy" id="4533"/>
    <lineage>
        <taxon>Eukaryota</taxon>
        <taxon>Viridiplantae</taxon>
        <taxon>Streptophyta</taxon>
        <taxon>Embryophyta</taxon>
        <taxon>Tracheophyta</taxon>
        <taxon>Spermatophyta</taxon>
        <taxon>Magnoliopsida</taxon>
        <taxon>Liliopsida</taxon>
        <taxon>Poales</taxon>
        <taxon>Poaceae</taxon>
        <taxon>BOP clade</taxon>
        <taxon>Oryzoideae</taxon>
        <taxon>Oryzeae</taxon>
        <taxon>Oryzinae</taxon>
        <taxon>Oryza</taxon>
    </lineage>
</organism>
<keyword evidence="3" id="KW-1185">Reference proteome</keyword>
<feature type="signal peptide" evidence="1">
    <location>
        <begin position="1"/>
        <end position="16"/>
    </location>
</feature>
<evidence type="ECO:0000313" key="3">
    <source>
        <dbReference type="Proteomes" id="UP000006038"/>
    </source>
</evidence>
<dbReference type="HOGENOM" id="CLU_2948765_0_0_1"/>
<dbReference type="AlphaFoldDB" id="J3N2S4"/>
<accession>J3N2S4</accession>
<proteinExistence type="predicted"/>
<evidence type="ECO:0000313" key="2">
    <source>
        <dbReference type="EnsemblPlants" id="OB10G18220.1"/>
    </source>
</evidence>
<keyword evidence="1" id="KW-0732">Signal</keyword>
<reference evidence="2" key="1">
    <citation type="journal article" date="2013" name="Nat. Commun.">
        <title>Whole-genome sequencing of Oryza brachyantha reveals mechanisms underlying Oryza genome evolution.</title>
        <authorList>
            <person name="Chen J."/>
            <person name="Huang Q."/>
            <person name="Gao D."/>
            <person name="Wang J."/>
            <person name="Lang Y."/>
            <person name="Liu T."/>
            <person name="Li B."/>
            <person name="Bai Z."/>
            <person name="Luis Goicoechea J."/>
            <person name="Liang C."/>
            <person name="Chen C."/>
            <person name="Zhang W."/>
            <person name="Sun S."/>
            <person name="Liao Y."/>
            <person name="Zhang X."/>
            <person name="Yang L."/>
            <person name="Song C."/>
            <person name="Wang M."/>
            <person name="Shi J."/>
            <person name="Liu G."/>
            <person name="Liu J."/>
            <person name="Zhou H."/>
            <person name="Zhou W."/>
            <person name="Yu Q."/>
            <person name="An N."/>
            <person name="Chen Y."/>
            <person name="Cai Q."/>
            <person name="Wang B."/>
            <person name="Liu B."/>
            <person name="Min J."/>
            <person name="Huang Y."/>
            <person name="Wu H."/>
            <person name="Li Z."/>
            <person name="Zhang Y."/>
            <person name="Yin Y."/>
            <person name="Song W."/>
            <person name="Jiang J."/>
            <person name="Jackson S.A."/>
            <person name="Wing R.A."/>
            <person name="Wang J."/>
            <person name="Chen M."/>
        </authorList>
    </citation>
    <scope>NUCLEOTIDE SEQUENCE [LARGE SCALE GENOMIC DNA]</scope>
    <source>
        <strain evidence="2">cv. IRGC 101232</strain>
    </source>
</reference>